<dbReference type="PANTHER" id="PTHR34980">
    <property type="entry name" value="INNER MEMBRANE PROTEIN-RELATED-RELATED"/>
    <property type="match status" value="1"/>
</dbReference>
<sequence>MNWYLKVLKQYADFNGRARRQEYWMFVVFNIIFSIVAGALDAAFGSWGAIAGLYGLVVLIPGLAVSVRRLHDIGKSGWMLLVVLIPVIGTIWLIILFATEGTTESNEYGANPKN</sequence>
<dbReference type="Pfam" id="PF05656">
    <property type="entry name" value="DUF805"/>
    <property type="match status" value="1"/>
</dbReference>
<dbReference type="AlphaFoldDB" id="A0A1I0DU17"/>
<dbReference type="Proteomes" id="UP000181981">
    <property type="component" value="Unassembled WGS sequence"/>
</dbReference>
<dbReference type="RefSeq" id="WP_038562612.1">
    <property type="nucleotide sequence ID" value="NZ_FOHT01000011.1"/>
</dbReference>
<keyword evidence="1" id="KW-1133">Transmembrane helix</keyword>
<reference evidence="2 3" key="1">
    <citation type="submission" date="2016-10" db="EMBL/GenBank/DDBJ databases">
        <authorList>
            <person name="de Groot N.N."/>
        </authorList>
    </citation>
    <scope>NUCLEOTIDE SEQUENCE [LARGE SCALE GENOMIC DNA]</scope>
    <source>
        <strain evidence="2 3">DSM 25947</strain>
    </source>
</reference>
<organism evidence="2 3">
    <name type="scientific">Draconibacterium orientale</name>
    <dbReference type="NCBI Taxonomy" id="1168034"/>
    <lineage>
        <taxon>Bacteria</taxon>
        <taxon>Pseudomonadati</taxon>
        <taxon>Bacteroidota</taxon>
        <taxon>Bacteroidia</taxon>
        <taxon>Marinilabiliales</taxon>
        <taxon>Prolixibacteraceae</taxon>
        <taxon>Draconibacterium</taxon>
    </lineage>
</organism>
<evidence type="ECO:0000256" key="1">
    <source>
        <dbReference type="SAM" id="Phobius"/>
    </source>
</evidence>
<proteinExistence type="predicted"/>
<protein>
    <submittedName>
        <fullName evidence="2">Uncharacterized membrane protein YhaH, DUF805 family</fullName>
    </submittedName>
</protein>
<dbReference type="InterPro" id="IPR008523">
    <property type="entry name" value="DUF805"/>
</dbReference>
<dbReference type="EMBL" id="FOHT01000011">
    <property type="protein sequence ID" value="SET36119.1"/>
    <property type="molecule type" value="Genomic_DNA"/>
</dbReference>
<dbReference type="GO" id="GO:0005886">
    <property type="term" value="C:plasma membrane"/>
    <property type="evidence" value="ECO:0007669"/>
    <property type="project" value="TreeGrafter"/>
</dbReference>
<keyword evidence="1" id="KW-0472">Membrane</keyword>
<evidence type="ECO:0000313" key="3">
    <source>
        <dbReference type="Proteomes" id="UP000181981"/>
    </source>
</evidence>
<accession>A0A1I0DU17</accession>
<feature type="transmembrane region" description="Helical" evidence="1">
    <location>
        <begin position="23"/>
        <end position="40"/>
    </location>
</feature>
<feature type="transmembrane region" description="Helical" evidence="1">
    <location>
        <begin position="46"/>
        <end position="65"/>
    </location>
</feature>
<dbReference type="PANTHER" id="PTHR34980:SF2">
    <property type="entry name" value="INNER MEMBRANE PROTEIN YHAH-RELATED"/>
    <property type="match status" value="1"/>
</dbReference>
<dbReference type="OrthoDB" id="9812349at2"/>
<evidence type="ECO:0000313" key="2">
    <source>
        <dbReference type="EMBL" id="SET36119.1"/>
    </source>
</evidence>
<gene>
    <name evidence="2" type="ORF">SAMN05444285_11177</name>
</gene>
<feature type="transmembrane region" description="Helical" evidence="1">
    <location>
        <begin position="77"/>
        <end position="98"/>
    </location>
</feature>
<keyword evidence="1" id="KW-0812">Transmembrane</keyword>
<name>A0A1I0DU17_9BACT</name>